<feature type="transmembrane region" description="Helical" evidence="6">
    <location>
        <begin position="310"/>
        <end position="330"/>
    </location>
</feature>
<gene>
    <name evidence="7" type="ORF">EZV62_027125</name>
</gene>
<name>A0A5C7GSU0_9ROSI</name>
<evidence type="ECO:0000256" key="6">
    <source>
        <dbReference type="RuleBase" id="RU368015"/>
    </source>
</evidence>
<dbReference type="EMBL" id="VAHF01000013">
    <property type="protein sequence ID" value="TXG47831.1"/>
    <property type="molecule type" value="Genomic_DNA"/>
</dbReference>
<keyword evidence="8" id="KW-1185">Reference proteome</keyword>
<evidence type="ECO:0000256" key="5">
    <source>
        <dbReference type="ARBA" id="ARBA00023136"/>
    </source>
</evidence>
<feature type="transmembrane region" description="Helical" evidence="6">
    <location>
        <begin position="282"/>
        <end position="304"/>
    </location>
</feature>
<dbReference type="PANTHER" id="PTHR31376">
    <property type="entry name" value="OS09G0467300 PROTEIN-RELATED"/>
    <property type="match status" value="1"/>
</dbReference>
<dbReference type="AlphaFoldDB" id="A0A5C7GSU0"/>
<dbReference type="PANTHER" id="PTHR31376:SF17">
    <property type="entry name" value="PURINE PERMEASE 21-RELATED"/>
    <property type="match status" value="1"/>
</dbReference>
<evidence type="ECO:0000256" key="2">
    <source>
        <dbReference type="ARBA" id="ARBA00022448"/>
    </source>
</evidence>
<evidence type="ECO:0000256" key="3">
    <source>
        <dbReference type="ARBA" id="ARBA00022692"/>
    </source>
</evidence>
<dbReference type="InterPro" id="IPR030182">
    <property type="entry name" value="PUP_plant"/>
</dbReference>
<feature type="transmembrane region" description="Helical" evidence="6">
    <location>
        <begin position="112"/>
        <end position="128"/>
    </location>
</feature>
<dbReference type="Pfam" id="PF16913">
    <property type="entry name" value="PUNUT"/>
    <property type="match status" value="1"/>
</dbReference>
<feature type="transmembrane region" description="Helical" evidence="6">
    <location>
        <begin position="41"/>
        <end position="62"/>
    </location>
</feature>
<reference evidence="8" key="1">
    <citation type="journal article" date="2019" name="Gigascience">
        <title>De novo genome assembly of the endangered Acer yangbiense, a plant species with extremely small populations endemic to Yunnan Province, China.</title>
        <authorList>
            <person name="Yang J."/>
            <person name="Wariss H.M."/>
            <person name="Tao L."/>
            <person name="Zhang R."/>
            <person name="Yun Q."/>
            <person name="Hollingsworth P."/>
            <person name="Dao Z."/>
            <person name="Luo G."/>
            <person name="Guo H."/>
            <person name="Ma Y."/>
            <person name="Sun W."/>
        </authorList>
    </citation>
    <scope>NUCLEOTIDE SEQUENCE [LARGE SCALE GENOMIC DNA]</scope>
    <source>
        <strain evidence="8">cv. Malutang</strain>
    </source>
</reference>
<accession>A0A5C7GSU0</accession>
<keyword evidence="4 6" id="KW-1133">Transmembrane helix</keyword>
<evidence type="ECO:0000313" key="8">
    <source>
        <dbReference type="Proteomes" id="UP000323000"/>
    </source>
</evidence>
<feature type="transmembrane region" description="Helical" evidence="6">
    <location>
        <begin position="167"/>
        <end position="190"/>
    </location>
</feature>
<dbReference type="GO" id="GO:0005345">
    <property type="term" value="F:purine nucleobase transmembrane transporter activity"/>
    <property type="evidence" value="ECO:0007669"/>
    <property type="project" value="UniProtKB-UniRule"/>
</dbReference>
<dbReference type="OrthoDB" id="1717816at2759"/>
<protein>
    <recommendedName>
        <fullName evidence="6">Probable purine permease</fullName>
    </recommendedName>
</protein>
<sequence>MGEAEEVHLHIMTAQEDKEASSPAYSNFNKSTSLQIVNYMWGLRMVIYMFFVLSGQAAATLLGRLYCERGGKSTWMATFAQLTGFPLLFPFYCISTPRNLTTNSIHSEQPSTVILTLAYISFRIFLAADSMMYSVGILYLPVSTFSLICASQLVFNTIFSFFFHSQWFTPFIINSLVLLAIFTSLVIFHANYSNSIKISKENYVVGFIYTFGASAGYGLMLSLTQLSFKKVLKRETYMMVLEIIIYQSLVATCAALVGLFTSGEWKGIKREMQEFELGKLSYVMTLVEIAIASQIFTIGAVGLIFEVFSLFSNVVSVLGLPIVPILAVIFSHDKMNGIKIIAMVLVMWGFVSYICQYYLDNLKSESEKTNVSEISKLSRLEEDG</sequence>
<dbReference type="GO" id="GO:0016020">
    <property type="term" value="C:membrane"/>
    <property type="evidence" value="ECO:0007669"/>
    <property type="project" value="UniProtKB-SubCell"/>
</dbReference>
<comment type="similarity">
    <text evidence="1 6">Belongs to the purine permeases (TC 2.A.7.14) family.</text>
</comment>
<dbReference type="Proteomes" id="UP000323000">
    <property type="component" value="Chromosome 13"/>
</dbReference>
<organism evidence="7 8">
    <name type="scientific">Acer yangbiense</name>
    <dbReference type="NCBI Taxonomy" id="1000413"/>
    <lineage>
        <taxon>Eukaryota</taxon>
        <taxon>Viridiplantae</taxon>
        <taxon>Streptophyta</taxon>
        <taxon>Embryophyta</taxon>
        <taxon>Tracheophyta</taxon>
        <taxon>Spermatophyta</taxon>
        <taxon>Magnoliopsida</taxon>
        <taxon>eudicotyledons</taxon>
        <taxon>Gunneridae</taxon>
        <taxon>Pentapetalae</taxon>
        <taxon>rosids</taxon>
        <taxon>malvids</taxon>
        <taxon>Sapindales</taxon>
        <taxon>Sapindaceae</taxon>
        <taxon>Hippocastanoideae</taxon>
        <taxon>Acereae</taxon>
        <taxon>Acer</taxon>
    </lineage>
</organism>
<evidence type="ECO:0000256" key="4">
    <source>
        <dbReference type="ARBA" id="ARBA00022989"/>
    </source>
</evidence>
<feature type="transmembrane region" description="Helical" evidence="6">
    <location>
        <begin position="337"/>
        <end position="359"/>
    </location>
</feature>
<feature type="transmembrane region" description="Helical" evidence="6">
    <location>
        <begin position="202"/>
        <end position="223"/>
    </location>
</feature>
<keyword evidence="2 6" id="KW-0813">Transport</keyword>
<feature type="transmembrane region" description="Helical" evidence="6">
    <location>
        <begin position="243"/>
        <end position="261"/>
    </location>
</feature>
<keyword evidence="3 6" id="KW-0812">Transmembrane</keyword>
<feature type="transmembrane region" description="Helical" evidence="6">
    <location>
        <begin position="74"/>
        <end position="92"/>
    </location>
</feature>
<comment type="subcellular location">
    <subcellularLocation>
        <location evidence="6">Membrane</location>
        <topology evidence="6">Multi-pass membrane protein</topology>
    </subcellularLocation>
</comment>
<feature type="transmembrane region" description="Helical" evidence="6">
    <location>
        <begin position="135"/>
        <end position="155"/>
    </location>
</feature>
<dbReference type="GO" id="GO:0015211">
    <property type="term" value="F:purine nucleoside transmembrane transporter activity"/>
    <property type="evidence" value="ECO:0007669"/>
    <property type="project" value="UniProtKB-UniRule"/>
</dbReference>
<proteinExistence type="inferred from homology"/>
<comment type="caution">
    <text evidence="7">The sequence shown here is derived from an EMBL/GenBank/DDBJ whole genome shotgun (WGS) entry which is preliminary data.</text>
</comment>
<keyword evidence="5 6" id="KW-0472">Membrane</keyword>
<evidence type="ECO:0000256" key="1">
    <source>
        <dbReference type="ARBA" id="ARBA00006213"/>
    </source>
</evidence>
<evidence type="ECO:0000313" key="7">
    <source>
        <dbReference type="EMBL" id="TXG47831.1"/>
    </source>
</evidence>